<dbReference type="InterPro" id="IPR013651">
    <property type="entry name" value="ATP-grasp_RimK-type"/>
</dbReference>
<organism evidence="3 4">
    <name type="scientific">Rhodohalobacter sulfatireducens</name>
    <dbReference type="NCBI Taxonomy" id="2911366"/>
    <lineage>
        <taxon>Bacteria</taxon>
        <taxon>Pseudomonadati</taxon>
        <taxon>Balneolota</taxon>
        <taxon>Balneolia</taxon>
        <taxon>Balneolales</taxon>
        <taxon>Balneolaceae</taxon>
        <taxon>Rhodohalobacter</taxon>
    </lineage>
</organism>
<dbReference type="InterPro" id="IPR013815">
    <property type="entry name" value="ATP_grasp_subdomain_1"/>
</dbReference>
<protein>
    <submittedName>
        <fullName evidence="3">RimK family protein</fullName>
    </submittedName>
</protein>
<dbReference type="PANTHER" id="PTHR21621">
    <property type="entry name" value="RIBOSOMAL PROTEIN S6 MODIFICATION PROTEIN"/>
    <property type="match status" value="1"/>
</dbReference>
<reference evidence="3" key="2">
    <citation type="submission" date="2024-05" db="EMBL/GenBank/DDBJ databases">
        <title>Rhodohalobacter halophilus gen. nov., sp. nov., a moderately halophilic member of the family Balneolaceae.</title>
        <authorList>
            <person name="Xia J."/>
        </authorList>
    </citation>
    <scope>NUCLEOTIDE SEQUENCE</scope>
    <source>
        <strain evidence="3">WB101</strain>
    </source>
</reference>
<sequence>MDHIIVVNNPKNWPLEIPGVDVIAAKSYITEPEFSTRKNLKIYNLCRSYRYQSIGYYVSLLANARGHKPFPNVLAIQDIKSQSIIRIVSDELNQLIQKNLKPIHAETFTLSIYFGKNLAKRYDRLAQKLFNQFQAPFLRAEFAKKDQEWILKNIQAIAANDVPDEHRPFVTQMAQEFFKKRYSVTPKKDARYDLAILVNPNEELPPSDEKAIQRFIRAAESIDFRTELITKDDYSRINEFDALFIRETTSVMHHTYRMARKAAAEGLVVIDDPESILMCTNKVYLAELLTKHQIPAPQTLIISPETIELVPEKMGFPCILKQPDSSFSHGVVKVNDNAEFDEQSKKLFDKSDLLIVQKFIPTTFDWRVGILNGEPLYGCRYHMARKHWQIYERTEGGKTYSGNADTLAIEEMPEQVVKNALKAANLIGNGLYGVDVKEVNGKVYVIEVNDNPSIDSGCEDAILKDKLYQAIMDEFLRRVELKKKRN</sequence>
<accession>A0ABS9KA05</accession>
<dbReference type="InterPro" id="IPR025839">
    <property type="entry name" value="RLAN_dom"/>
</dbReference>
<dbReference type="Proteomes" id="UP001165366">
    <property type="component" value="Unassembled WGS sequence"/>
</dbReference>
<dbReference type="SUPFAM" id="SSF56059">
    <property type="entry name" value="Glutathione synthetase ATP-binding domain-like"/>
    <property type="match status" value="1"/>
</dbReference>
<dbReference type="EMBL" id="JAKLWS010000003">
    <property type="protein sequence ID" value="MCG2587684.1"/>
    <property type="molecule type" value="Genomic_DNA"/>
</dbReference>
<reference evidence="3" key="1">
    <citation type="submission" date="2022-01" db="EMBL/GenBank/DDBJ databases">
        <authorList>
            <person name="Wang Y."/>
        </authorList>
    </citation>
    <scope>NUCLEOTIDE SEQUENCE</scope>
    <source>
        <strain evidence="3">WB101</strain>
    </source>
</reference>
<proteinExistence type="predicted"/>
<evidence type="ECO:0000313" key="4">
    <source>
        <dbReference type="Proteomes" id="UP001165366"/>
    </source>
</evidence>
<keyword evidence="4" id="KW-1185">Reference proteome</keyword>
<feature type="domain" description="ATP-grasp" evidence="2">
    <location>
        <begin position="286"/>
        <end position="480"/>
    </location>
</feature>
<comment type="caution">
    <text evidence="3">The sequence shown here is derived from an EMBL/GenBank/DDBJ whole genome shotgun (WGS) entry which is preliminary data.</text>
</comment>
<evidence type="ECO:0000259" key="2">
    <source>
        <dbReference type="PROSITE" id="PS50975"/>
    </source>
</evidence>
<dbReference type="Gene3D" id="3.30.1490.20">
    <property type="entry name" value="ATP-grasp fold, A domain"/>
    <property type="match status" value="1"/>
</dbReference>
<gene>
    <name evidence="3" type="ORF">L6773_03835</name>
</gene>
<name>A0ABS9KA05_9BACT</name>
<dbReference type="PROSITE" id="PS50975">
    <property type="entry name" value="ATP_GRASP"/>
    <property type="match status" value="1"/>
</dbReference>
<dbReference type="Pfam" id="PF14401">
    <property type="entry name" value="RLAN"/>
    <property type="match status" value="1"/>
</dbReference>
<evidence type="ECO:0000256" key="1">
    <source>
        <dbReference type="PROSITE-ProRule" id="PRU00409"/>
    </source>
</evidence>
<dbReference type="Pfam" id="PF08443">
    <property type="entry name" value="RimK"/>
    <property type="match status" value="1"/>
</dbReference>
<keyword evidence="1" id="KW-0547">Nucleotide-binding</keyword>
<dbReference type="InterPro" id="IPR011761">
    <property type="entry name" value="ATP-grasp"/>
</dbReference>
<keyword evidence="1" id="KW-0067">ATP-binding</keyword>
<dbReference type="Gene3D" id="3.30.470.20">
    <property type="entry name" value="ATP-grasp fold, B domain"/>
    <property type="match status" value="1"/>
</dbReference>
<dbReference type="RefSeq" id="WP_237852527.1">
    <property type="nucleotide sequence ID" value="NZ_JAKLWS010000003.1"/>
</dbReference>
<evidence type="ECO:0000313" key="3">
    <source>
        <dbReference type="EMBL" id="MCG2587684.1"/>
    </source>
</evidence>
<dbReference type="PANTHER" id="PTHR21621:SF0">
    <property type="entry name" value="BETA-CITRYLGLUTAMATE SYNTHASE B-RELATED"/>
    <property type="match status" value="1"/>
</dbReference>